<comment type="caution">
    <text evidence="2">The sequence shown here is derived from an EMBL/GenBank/DDBJ whole genome shotgun (WGS) entry which is preliminary data.</text>
</comment>
<accession>A0A8T0PYR2</accession>
<organism evidence="2 3">
    <name type="scientific">Panicum virgatum</name>
    <name type="common">Blackwell switchgrass</name>
    <dbReference type="NCBI Taxonomy" id="38727"/>
    <lineage>
        <taxon>Eukaryota</taxon>
        <taxon>Viridiplantae</taxon>
        <taxon>Streptophyta</taxon>
        <taxon>Embryophyta</taxon>
        <taxon>Tracheophyta</taxon>
        <taxon>Spermatophyta</taxon>
        <taxon>Magnoliopsida</taxon>
        <taxon>Liliopsida</taxon>
        <taxon>Poales</taxon>
        <taxon>Poaceae</taxon>
        <taxon>PACMAD clade</taxon>
        <taxon>Panicoideae</taxon>
        <taxon>Panicodae</taxon>
        <taxon>Paniceae</taxon>
        <taxon>Panicinae</taxon>
        <taxon>Panicum</taxon>
        <taxon>Panicum sect. Hiantes</taxon>
    </lineage>
</organism>
<dbReference type="Proteomes" id="UP000823388">
    <property type="component" value="Chromosome 7N"/>
</dbReference>
<evidence type="ECO:0000313" key="2">
    <source>
        <dbReference type="EMBL" id="KAG2565502.1"/>
    </source>
</evidence>
<keyword evidence="3" id="KW-1185">Reference proteome</keyword>
<evidence type="ECO:0000256" key="1">
    <source>
        <dbReference type="SAM" id="MobiDB-lite"/>
    </source>
</evidence>
<sequence>MAGGGDGSLRLCTAKSARETKEEEDADNMAAAGVKYQLSAKEIKWILTQKPKPPPAWYQALKRSNPELTPRPGEVDDKDKVTLYCVARVFYEREERLPKMQERVRSDLERKGYVEVDGDYLKRKAEVQVVIDKEWPKMVARFKDFALSEGETETNSEEEDDK</sequence>
<dbReference type="PANTHER" id="PTHR35166:SF20">
    <property type="entry name" value="EXPRESSED PROTEIN"/>
    <property type="match status" value="1"/>
</dbReference>
<name>A0A8T0PYR2_PANVG</name>
<evidence type="ECO:0000313" key="3">
    <source>
        <dbReference type="Proteomes" id="UP000823388"/>
    </source>
</evidence>
<protein>
    <submittedName>
        <fullName evidence="2">Uncharacterized protein</fullName>
    </submittedName>
</protein>
<feature type="region of interest" description="Disordered" evidence="1">
    <location>
        <begin position="1"/>
        <end position="28"/>
    </location>
</feature>
<reference evidence="2" key="1">
    <citation type="submission" date="2020-05" db="EMBL/GenBank/DDBJ databases">
        <title>WGS assembly of Panicum virgatum.</title>
        <authorList>
            <person name="Lovell J.T."/>
            <person name="Jenkins J."/>
            <person name="Shu S."/>
            <person name="Juenger T.E."/>
            <person name="Schmutz J."/>
        </authorList>
    </citation>
    <scope>NUCLEOTIDE SEQUENCE</scope>
    <source>
        <strain evidence="2">AP13</strain>
    </source>
</reference>
<proteinExistence type="predicted"/>
<dbReference type="EMBL" id="CM029050">
    <property type="protein sequence ID" value="KAG2565502.1"/>
    <property type="molecule type" value="Genomic_DNA"/>
</dbReference>
<gene>
    <name evidence="2" type="ORF">PVAP13_7NG098500</name>
</gene>
<dbReference type="AlphaFoldDB" id="A0A8T0PYR2"/>
<dbReference type="PANTHER" id="PTHR35166">
    <property type="entry name" value="OS05G0193700 PROTEIN-RELATED"/>
    <property type="match status" value="1"/>
</dbReference>